<evidence type="ECO:0000313" key="1">
    <source>
        <dbReference type="EMBL" id="AOW02789.1"/>
    </source>
</evidence>
<accession>A0A1D8NAZ0</accession>
<reference evidence="1 2" key="1">
    <citation type="journal article" date="2016" name="PLoS ONE">
        <title>Sequence Assembly of Yarrowia lipolytica Strain W29/CLIB89 Shows Transposable Element Diversity.</title>
        <authorList>
            <person name="Magnan C."/>
            <person name="Yu J."/>
            <person name="Chang I."/>
            <person name="Jahn E."/>
            <person name="Kanomata Y."/>
            <person name="Wu J."/>
            <person name="Zeller M."/>
            <person name="Oakes M."/>
            <person name="Baldi P."/>
            <person name="Sandmeyer S."/>
        </authorList>
    </citation>
    <scope>NUCLEOTIDE SEQUENCE [LARGE SCALE GENOMIC DNA]</scope>
    <source>
        <strain evidence="2">CLIB89(W29)</strain>
    </source>
</reference>
<dbReference type="GeneID" id="94582981"/>
<name>A0A1D8NAZ0_YARLL</name>
<dbReference type="VEuPathDB" id="FungiDB:YALI1_C18365g"/>
<sequence>MFNTILTRPACLRSRVFYLQVLPEISKVPLTKSNPLQTLATYAKQPYGCPNLDISDGRLLLHVSRHPYLFRLLPRTQLENSTSMRSLNLPVVRLPRKRRERHSCKGRAARFVVEQAEIFTRTTASVDIQKDRFWGEALRRGKRKAPELIRDP</sequence>
<dbReference type="AlphaFoldDB" id="A0A1D8NAZ0"/>
<protein>
    <submittedName>
        <fullName evidence="1">Uncharacterized protein</fullName>
    </submittedName>
</protein>
<gene>
    <name evidence="1" type="ORF">YALI1_C18365g</name>
</gene>
<proteinExistence type="predicted"/>
<dbReference type="Proteomes" id="UP000182444">
    <property type="component" value="Chromosome 1C"/>
</dbReference>
<dbReference type="RefSeq" id="XP_068138450.1">
    <property type="nucleotide sequence ID" value="XM_068282349.1"/>
</dbReference>
<organism evidence="1 2">
    <name type="scientific">Yarrowia lipolytica</name>
    <name type="common">Candida lipolytica</name>
    <dbReference type="NCBI Taxonomy" id="4952"/>
    <lineage>
        <taxon>Eukaryota</taxon>
        <taxon>Fungi</taxon>
        <taxon>Dikarya</taxon>
        <taxon>Ascomycota</taxon>
        <taxon>Saccharomycotina</taxon>
        <taxon>Dipodascomycetes</taxon>
        <taxon>Dipodascales</taxon>
        <taxon>Dipodascales incertae sedis</taxon>
        <taxon>Yarrowia</taxon>
    </lineage>
</organism>
<evidence type="ECO:0000313" key="2">
    <source>
        <dbReference type="Proteomes" id="UP000182444"/>
    </source>
</evidence>
<dbReference type="EMBL" id="CP017555">
    <property type="protein sequence ID" value="AOW02789.1"/>
    <property type="molecule type" value="Genomic_DNA"/>
</dbReference>